<dbReference type="EMBL" id="QRBI01000123">
    <property type="protein sequence ID" value="RMC05249.1"/>
    <property type="molecule type" value="Genomic_DNA"/>
</dbReference>
<evidence type="ECO:0000313" key="3">
    <source>
        <dbReference type="Proteomes" id="UP000269221"/>
    </source>
</evidence>
<protein>
    <recommendedName>
        <fullName evidence="4">Secreted protein</fullName>
    </recommendedName>
</protein>
<evidence type="ECO:0000313" key="2">
    <source>
        <dbReference type="EMBL" id="RMC05249.1"/>
    </source>
</evidence>
<reference evidence="2 3" key="1">
    <citation type="submission" date="2018-07" db="EMBL/GenBank/DDBJ databases">
        <title>A high quality draft genome assembly of the barn swallow (H. rustica rustica).</title>
        <authorList>
            <person name="Formenti G."/>
            <person name="Chiara M."/>
            <person name="Poveda L."/>
            <person name="Francoijs K.-J."/>
            <person name="Bonisoli-Alquati A."/>
            <person name="Canova L."/>
            <person name="Gianfranceschi L."/>
            <person name="Horner D.S."/>
            <person name="Saino N."/>
        </authorList>
    </citation>
    <scope>NUCLEOTIDE SEQUENCE [LARGE SCALE GENOMIC DNA]</scope>
    <source>
        <strain evidence="2">Chelidonia</strain>
        <tissue evidence="2">Blood</tissue>
    </source>
</reference>
<keyword evidence="1" id="KW-0732">Signal</keyword>
<dbReference type="AlphaFoldDB" id="A0A3M0JWJ9"/>
<evidence type="ECO:0000256" key="1">
    <source>
        <dbReference type="SAM" id="SignalP"/>
    </source>
</evidence>
<name>A0A3M0JWJ9_HIRRU</name>
<comment type="caution">
    <text evidence="2">The sequence shown here is derived from an EMBL/GenBank/DDBJ whole genome shotgun (WGS) entry which is preliminary data.</text>
</comment>
<accession>A0A3M0JWJ9</accession>
<sequence length="207" mass="22765">MERITFLHLLVLHLLIQPGLEVAFTLLFHVQAIAHRDPQVLFCRAAAQVPSRTPLMQGVILDELQDFPSAHAEFHEVPVAPFLYFVQILSSTLLSSVLTSSCFDIVSQLVEEVLSLSVQDNLSIQQTYCLENITGGDLSKLSQSRTAVVCQKVNPKVVFSTANSHKEIGNGCRSREEVYSKGHEPSGKKAKHIGGETALLLVVTSMQ</sequence>
<keyword evidence="3" id="KW-1185">Reference proteome</keyword>
<evidence type="ECO:0008006" key="4">
    <source>
        <dbReference type="Google" id="ProtNLM"/>
    </source>
</evidence>
<proteinExistence type="predicted"/>
<dbReference type="Proteomes" id="UP000269221">
    <property type="component" value="Unassembled WGS sequence"/>
</dbReference>
<feature type="signal peptide" evidence="1">
    <location>
        <begin position="1"/>
        <end position="23"/>
    </location>
</feature>
<gene>
    <name evidence="2" type="ORF">DUI87_18433</name>
</gene>
<organism evidence="2 3">
    <name type="scientific">Hirundo rustica rustica</name>
    <dbReference type="NCBI Taxonomy" id="333673"/>
    <lineage>
        <taxon>Eukaryota</taxon>
        <taxon>Metazoa</taxon>
        <taxon>Chordata</taxon>
        <taxon>Craniata</taxon>
        <taxon>Vertebrata</taxon>
        <taxon>Euteleostomi</taxon>
        <taxon>Archelosauria</taxon>
        <taxon>Archosauria</taxon>
        <taxon>Dinosauria</taxon>
        <taxon>Saurischia</taxon>
        <taxon>Theropoda</taxon>
        <taxon>Coelurosauria</taxon>
        <taxon>Aves</taxon>
        <taxon>Neognathae</taxon>
        <taxon>Neoaves</taxon>
        <taxon>Telluraves</taxon>
        <taxon>Australaves</taxon>
        <taxon>Passeriformes</taxon>
        <taxon>Sylvioidea</taxon>
        <taxon>Hirundinidae</taxon>
        <taxon>Hirundo</taxon>
    </lineage>
</organism>
<feature type="chain" id="PRO_5018286916" description="Secreted protein" evidence="1">
    <location>
        <begin position="24"/>
        <end position="207"/>
    </location>
</feature>